<dbReference type="SUPFAM" id="SSF55895">
    <property type="entry name" value="Ribonuclease Rh-like"/>
    <property type="match status" value="1"/>
</dbReference>
<dbReference type="GO" id="GO:0005576">
    <property type="term" value="C:extracellular region"/>
    <property type="evidence" value="ECO:0007669"/>
    <property type="project" value="TreeGrafter"/>
</dbReference>
<name>Q22U03_TETTS</name>
<evidence type="ECO:0000256" key="2">
    <source>
        <dbReference type="RuleBase" id="RU004328"/>
    </source>
</evidence>
<dbReference type="GO" id="GO:0006401">
    <property type="term" value="P:RNA catabolic process"/>
    <property type="evidence" value="ECO:0007669"/>
    <property type="project" value="TreeGrafter"/>
</dbReference>
<accession>Q22U03</accession>
<dbReference type="KEGG" id="tet:TTHERM_00264790"/>
<keyword evidence="4" id="KW-1185">Reference proteome</keyword>
<dbReference type="Gene3D" id="3.90.730.10">
    <property type="entry name" value="Ribonuclease T2-like"/>
    <property type="match status" value="1"/>
</dbReference>
<dbReference type="AlphaFoldDB" id="Q22U03"/>
<dbReference type="GeneID" id="7826104"/>
<reference evidence="4" key="1">
    <citation type="journal article" date="2006" name="PLoS Biol.">
        <title>Macronuclear genome sequence of the ciliate Tetrahymena thermophila, a model eukaryote.</title>
        <authorList>
            <person name="Eisen J.A."/>
            <person name="Coyne R.S."/>
            <person name="Wu M."/>
            <person name="Wu D."/>
            <person name="Thiagarajan M."/>
            <person name="Wortman J.R."/>
            <person name="Badger J.H."/>
            <person name="Ren Q."/>
            <person name="Amedeo P."/>
            <person name="Jones K.M."/>
            <person name="Tallon L.J."/>
            <person name="Delcher A.L."/>
            <person name="Salzberg S.L."/>
            <person name="Silva J.C."/>
            <person name="Haas B.J."/>
            <person name="Majoros W.H."/>
            <person name="Farzad M."/>
            <person name="Carlton J.M."/>
            <person name="Smith R.K. Jr."/>
            <person name="Garg J."/>
            <person name="Pearlman R.E."/>
            <person name="Karrer K.M."/>
            <person name="Sun L."/>
            <person name="Manning G."/>
            <person name="Elde N.C."/>
            <person name="Turkewitz A.P."/>
            <person name="Asai D.J."/>
            <person name="Wilkes D.E."/>
            <person name="Wang Y."/>
            <person name="Cai H."/>
            <person name="Collins K."/>
            <person name="Stewart B.A."/>
            <person name="Lee S.R."/>
            <person name="Wilamowska K."/>
            <person name="Weinberg Z."/>
            <person name="Ruzzo W.L."/>
            <person name="Wloga D."/>
            <person name="Gaertig J."/>
            <person name="Frankel J."/>
            <person name="Tsao C.-C."/>
            <person name="Gorovsky M.A."/>
            <person name="Keeling P.J."/>
            <person name="Waller R.F."/>
            <person name="Patron N.J."/>
            <person name="Cherry J.M."/>
            <person name="Stover N.A."/>
            <person name="Krieger C.J."/>
            <person name="del Toro C."/>
            <person name="Ryder H.F."/>
            <person name="Williamson S.C."/>
            <person name="Barbeau R.A."/>
            <person name="Hamilton E.P."/>
            <person name="Orias E."/>
        </authorList>
    </citation>
    <scope>NUCLEOTIDE SEQUENCE [LARGE SCALE GENOMIC DNA]</scope>
    <source>
        <strain evidence="4">SB210</strain>
    </source>
</reference>
<evidence type="ECO:0000256" key="1">
    <source>
        <dbReference type="ARBA" id="ARBA00007469"/>
    </source>
</evidence>
<dbReference type="InterPro" id="IPR001568">
    <property type="entry name" value="RNase_T2-like"/>
</dbReference>
<dbReference type="InterPro" id="IPR033130">
    <property type="entry name" value="RNase_T2_His_AS_2"/>
</dbReference>
<dbReference type="CDD" id="cd00374">
    <property type="entry name" value="RNase_T2"/>
    <property type="match status" value="1"/>
</dbReference>
<dbReference type="InParanoid" id="Q22U03"/>
<evidence type="ECO:0000313" key="3">
    <source>
        <dbReference type="EMBL" id="EAR88884.2"/>
    </source>
</evidence>
<organism evidence="3 4">
    <name type="scientific">Tetrahymena thermophila (strain SB210)</name>
    <dbReference type="NCBI Taxonomy" id="312017"/>
    <lineage>
        <taxon>Eukaryota</taxon>
        <taxon>Sar</taxon>
        <taxon>Alveolata</taxon>
        <taxon>Ciliophora</taxon>
        <taxon>Intramacronucleata</taxon>
        <taxon>Oligohymenophorea</taxon>
        <taxon>Hymenostomatida</taxon>
        <taxon>Tetrahymenina</taxon>
        <taxon>Tetrahymenidae</taxon>
        <taxon>Tetrahymena</taxon>
    </lineage>
</organism>
<dbReference type="EMBL" id="GG662830">
    <property type="protein sequence ID" value="EAR88884.2"/>
    <property type="molecule type" value="Genomic_DNA"/>
</dbReference>
<dbReference type="Proteomes" id="UP000009168">
    <property type="component" value="Unassembled WGS sequence"/>
</dbReference>
<dbReference type="OrthoDB" id="284165at2759"/>
<evidence type="ECO:0000313" key="4">
    <source>
        <dbReference type="Proteomes" id="UP000009168"/>
    </source>
</evidence>
<dbReference type="InterPro" id="IPR036430">
    <property type="entry name" value="RNase_T2-like_sf"/>
</dbReference>
<dbReference type="GO" id="GO:0033897">
    <property type="term" value="F:ribonuclease T2 activity"/>
    <property type="evidence" value="ECO:0007669"/>
    <property type="project" value="InterPro"/>
</dbReference>
<gene>
    <name evidence="3" type="ORF">TTHERM_00264790</name>
</gene>
<dbReference type="HOGENOM" id="CLU_802905_0_0_1"/>
<dbReference type="PANTHER" id="PTHR11240:SF22">
    <property type="entry name" value="RIBONUCLEASE T2"/>
    <property type="match status" value="1"/>
</dbReference>
<protein>
    <submittedName>
        <fullName evidence="3">Ribonuclease T2 family protein</fullName>
    </submittedName>
</protein>
<sequence>MKALTIVALATAALFIAGSTLLIASRSSRNGIVQFQNTDYVFYQVEIEWPGSVCKFNKCNKRDLENFNGKHFNLHGVWPTGLPSNACTYVNNCQDLPFDNSLISPEVMVELNQYWTGVYNPSETFRQHEWEKHGVCWNDSFNSDYSTDETLKSYMNDYFSMALGVIKKYEPLNLWAQEGIYPSDQDSYDYDTLINILEPQFGSGVIGKCQIVNGIQYLHSIDFCLGQNYQPIDCPCAKAKKTNCKTANPVYLGEFVMPSI</sequence>
<comment type="similarity">
    <text evidence="1 2">Belongs to the RNase T2 family.</text>
</comment>
<dbReference type="PROSITE" id="PS00531">
    <property type="entry name" value="RNASE_T2_2"/>
    <property type="match status" value="1"/>
</dbReference>
<dbReference type="RefSeq" id="XP_001009129.2">
    <property type="nucleotide sequence ID" value="XM_001009129.2"/>
</dbReference>
<dbReference type="GO" id="GO:0003723">
    <property type="term" value="F:RNA binding"/>
    <property type="evidence" value="ECO:0007669"/>
    <property type="project" value="InterPro"/>
</dbReference>
<dbReference type="Pfam" id="PF00445">
    <property type="entry name" value="Ribonuclease_T2"/>
    <property type="match status" value="1"/>
</dbReference>
<proteinExistence type="inferred from homology"/>
<dbReference type="eggNOG" id="KOG1642">
    <property type="taxonomic scope" value="Eukaryota"/>
</dbReference>
<dbReference type="PANTHER" id="PTHR11240">
    <property type="entry name" value="RIBONUCLEASE T2"/>
    <property type="match status" value="1"/>
</dbReference>